<gene>
    <name evidence="1" type="ORF">FTX54_007550</name>
</gene>
<sequence>MAKLKRLATPDESIVHIEVPISSEEIKARNELYPLLTSKKFATKFKDSLFVPIDFKWKGQAYQVQYNFCTDPYCKWKGLHQEKFTSVKRKPNRYKLTGTGDRKALKCNPDPLNPKSGAVLGCSTQTYSNWSIVEEIARLAAIESLKDIDPDYEFHKGGCLTEEATPFNDSKTFYKRGKSKSNSQRYQCKNCKKFTNVLPSRKQSITYHQQKSDIVPTFAKLLLNRTPVTRTCEILDIGRGTYYQKLEWLYRRCLEFLERYEKAPLRQTSFEEMWLNTDKMTYYLNNVRRKGMGGKQYDDLEEARFPTSIVVTAEVFSRYVFRADVAYDWNIEIGDIALDTLLYKDDHLNHFAKKNARFPKYSDYPQPPAENDTQTNEEYFKKLSEVERRANYVEGLHVNSSYTSIAHFWHIKQLVNASEWRFITDQDDSITTAFFRVFSTEFRMSDAHHFLCQTDKTKSKKQAHDEFKLAQQYLITWGRRMGYDTRSLRKLALLQLEERFHTHQFHKEITTKSGTHKKYAANRMEHPLGTPDRGFRWVDCTTDLSAYEPNDIANMILHVNDNAINAFIQSIRRRLSILERPLTTARGDGKSYIYSNFNPRYAQMAVTILRTYYNFCLPYKSKTGRKTTVETPAQQLGITNKKFSLNDIIFMQ</sequence>
<name>A0A5C7F8I5_9BACI</name>
<dbReference type="KEGG" id="ahal:FTX54_007550"/>
<dbReference type="Proteomes" id="UP000321816">
    <property type="component" value="Chromosome"/>
</dbReference>
<protein>
    <submittedName>
        <fullName evidence="1">Insertion element protein</fullName>
    </submittedName>
</protein>
<dbReference type="AlphaFoldDB" id="A0A5C7F8I5"/>
<evidence type="ECO:0000313" key="1">
    <source>
        <dbReference type="EMBL" id="WWD81385.1"/>
    </source>
</evidence>
<accession>A0A5C7F8I5</accession>
<dbReference type="EMBL" id="CP144914">
    <property type="protein sequence ID" value="WWD81385.1"/>
    <property type="molecule type" value="Genomic_DNA"/>
</dbReference>
<organism evidence="1 2">
    <name type="scientific">Alkalicoccus halolimnae</name>
    <dbReference type="NCBI Taxonomy" id="1667239"/>
    <lineage>
        <taxon>Bacteria</taxon>
        <taxon>Bacillati</taxon>
        <taxon>Bacillota</taxon>
        <taxon>Bacilli</taxon>
        <taxon>Bacillales</taxon>
        <taxon>Bacillaceae</taxon>
        <taxon>Alkalicoccus</taxon>
    </lineage>
</organism>
<dbReference type="OrthoDB" id="9128325at2"/>
<reference evidence="1 2" key="1">
    <citation type="submission" date="2024-01" db="EMBL/GenBank/DDBJ databases">
        <title>Complete Genome Sequence of Alkalicoccus halolimnae BZ-SZ-XJ29T, a Moderately Halophilic Bacterium Isolated from a Salt Lake.</title>
        <authorList>
            <person name="Zhao B."/>
        </authorList>
    </citation>
    <scope>NUCLEOTIDE SEQUENCE [LARGE SCALE GENOMIC DNA]</scope>
    <source>
        <strain evidence="1 2">BZ-SZ-XJ29</strain>
    </source>
</reference>
<evidence type="ECO:0000313" key="2">
    <source>
        <dbReference type="Proteomes" id="UP000321816"/>
    </source>
</evidence>
<keyword evidence="2" id="KW-1185">Reference proteome</keyword>
<dbReference type="RefSeq" id="WP_147802846.1">
    <property type="nucleotide sequence ID" value="NZ_CP144914.1"/>
</dbReference>
<proteinExistence type="predicted"/>